<organism evidence="1 2">
    <name type="scientific">Rheinheimera nanhaiensis E407-8</name>
    <dbReference type="NCBI Taxonomy" id="562729"/>
    <lineage>
        <taxon>Bacteria</taxon>
        <taxon>Pseudomonadati</taxon>
        <taxon>Pseudomonadota</taxon>
        <taxon>Gammaproteobacteria</taxon>
        <taxon>Chromatiales</taxon>
        <taxon>Chromatiaceae</taxon>
        <taxon>Rheinheimera</taxon>
    </lineage>
</organism>
<dbReference type="Proteomes" id="UP000004374">
    <property type="component" value="Unassembled WGS sequence"/>
</dbReference>
<dbReference type="EMBL" id="BAFK01000006">
    <property type="protein sequence ID" value="GAB58457.1"/>
    <property type="molecule type" value="Genomic_DNA"/>
</dbReference>
<name>I1DWM9_9GAMM</name>
<dbReference type="STRING" id="562729.RNAN_1429"/>
<gene>
    <name evidence="1" type="ORF">RNAN_1429</name>
</gene>
<dbReference type="AlphaFoldDB" id="I1DWM9"/>
<sequence length="45" mass="5051">MSFFSKVFNTAAENLVKPSCSLAQLTGYPYFKHQLEVALLPTTKE</sequence>
<protein>
    <submittedName>
        <fullName evidence="1">Uncharacterized protein</fullName>
    </submittedName>
</protein>
<keyword evidence="2" id="KW-1185">Reference proteome</keyword>
<reference evidence="1 2" key="1">
    <citation type="journal article" date="2012" name="J. Bacteriol.">
        <title>Genome Sequence of the Protease-Producing Bacterium Rheinheimera nanhaiensis E407-8T, Isolated from Deep-Sea Sediment of the South China Sea.</title>
        <authorList>
            <person name="Zhang X.-Y."/>
            <person name="Zhang Y.-J."/>
            <person name="Qin Q.-L."/>
            <person name="Xie B.-B."/>
            <person name="Chen X.-L."/>
            <person name="Zhou B.-C."/>
            <person name="Zhang Y.-Z."/>
        </authorList>
    </citation>
    <scope>NUCLEOTIDE SEQUENCE [LARGE SCALE GENOMIC DNA]</scope>
    <source>
        <strain evidence="1 2">E407-8</strain>
    </source>
</reference>
<evidence type="ECO:0000313" key="1">
    <source>
        <dbReference type="EMBL" id="GAB58457.1"/>
    </source>
</evidence>
<evidence type="ECO:0000313" key="2">
    <source>
        <dbReference type="Proteomes" id="UP000004374"/>
    </source>
</evidence>
<comment type="caution">
    <text evidence="1">The sequence shown here is derived from an EMBL/GenBank/DDBJ whole genome shotgun (WGS) entry which is preliminary data.</text>
</comment>
<proteinExistence type="predicted"/>
<accession>I1DWM9</accession>